<keyword evidence="4 15" id="KW-0378">Hydrolase</keyword>
<dbReference type="Pfam" id="PF10502">
    <property type="entry name" value="Peptidase_S26"/>
    <property type="match status" value="1"/>
</dbReference>
<keyword evidence="16" id="KW-1185">Reference proteome</keyword>
<evidence type="ECO:0000256" key="2">
    <source>
        <dbReference type="ARBA" id="ARBA00022670"/>
    </source>
</evidence>
<dbReference type="SUPFAM" id="SSF51306">
    <property type="entry name" value="LexA/Signal peptidase"/>
    <property type="match status" value="1"/>
</dbReference>
<comment type="caution">
    <text evidence="15">The sequence shown here is derived from an EMBL/GenBank/DDBJ whole genome shotgun (WGS) entry which is preliminary data.</text>
</comment>
<evidence type="ECO:0000256" key="1">
    <source>
        <dbReference type="ARBA" id="ARBA00004648"/>
    </source>
</evidence>
<evidence type="ECO:0000313" key="15">
    <source>
        <dbReference type="EMBL" id="NYS91995.1"/>
    </source>
</evidence>
<dbReference type="CDD" id="cd06530">
    <property type="entry name" value="S26_SPase_I"/>
    <property type="match status" value="1"/>
</dbReference>
<dbReference type="GO" id="GO:0004252">
    <property type="term" value="F:serine-type endopeptidase activity"/>
    <property type="evidence" value="ECO:0007669"/>
    <property type="project" value="UniProtKB-UniRule"/>
</dbReference>
<dbReference type="EMBL" id="JACBYE010000001">
    <property type="protein sequence ID" value="NYS91995.1"/>
    <property type="molecule type" value="Genomic_DNA"/>
</dbReference>
<reference evidence="15 16" key="1">
    <citation type="submission" date="2020-07" db="EMBL/GenBank/DDBJ databases">
        <title>MOT database genomes.</title>
        <authorList>
            <person name="Joseph S."/>
            <person name="Aduse-Opoku J."/>
            <person name="Hashim A."/>
            <person name="Wade W."/>
            <person name="Curtis M."/>
        </authorList>
    </citation>
    <scope>NUCLEOTIDE SEQUENCE [LARGE SCALE GENOMIC DNA]</scope>
    <source>
        <strain evidence="15 16">DSM 100099</strain>
    </source>
</reference>
<keyword evidence="8 13" id="KW-0472">Membrane</keyword>
<gene>
    <name evidence="15" type="ORF">HZZ10_00375</name>
</gene>
<dbReference type="RefSeq" id="WP_179911999.1">
    <property type="nucleotide sequence ID" value="NZ_JACBYE010000001.1"/>
</dbReference>
<dbReference type="GO" id="GO:0016020">
    <property type="term" value="C:membrane"/>
    <property type="evidence" value="ECO:0007669"/>
    <property type="project" value="UniProtKB-UniRule"/>
</dbReference>
<dbReference type="PANTHER" id="PTHR10806">
    <property type="entry name" value="SIGNAL PEPTIDASE COMPLEX CATALYTIC SUBUNIT SEC11"/>
    <property type="match status" value="1"/>
</dbReference>
<protein>
    <recommendedName>
        <fullName evidence="9 11">Signal peptidase I</fullName>
        <ecNumber evidence="11">3.4.21.89</ecNumber>
    </recommendedName>
</protein>
<evidence type="ECO:0000256" key="8">
    <source>
        <dbReference type="ARBA" id="ARBA00023136"/>
    </source>
</evidence>
<evidence type="ECO:0000256" key="11">
    <source>
        <dbReference type="NCBIfam" id="TIGR02228"/>
    </source>
</evidence>
<dbReference type="AlphaFoldDB" id="A0A853EMZ0"/>
<evidence type="ECO:0000259" key="14">
    <source>
        <dbReference type="Pfam" id="PF10502"/>
    </source>
</evidence>
<keyword evidence="3 13" id="KW-0812">Transmembrane</keyword>
<sequence>MRVFGAVRSSVLTGSAVLGVASLVVFVGSMIFGVRPLVVVSGSMEPALPVGSVVFSRSTPAAELEVGDIVTVERPRDLGLVTHRVVSTTAGPGGSTALVLRGDANTVDDPEPYVVSSAGRQVWHVPGLGHVALFLQTRGGLAVAGAVALVVLAVFVLDPARMAGRVQGDGRGGVDPDHQDPAREDPDRDDPATRRPGGATGS</sequence>
<evidence type="ECO:0000256" key="13">
    <source>
        <dbReference type="SAM" id="Phobius"/>
    </source>
</evidence>
<feature type="compositionally biased region" description="Basic and acidic residues" evidence="12">
    <location>
        <begin position="172"/>
        <end position="193"/>
    </location>
</feature>
<dbReference type="PROSITE" id="PS00501">
    <property type="entry name" value="SPASE_I_1"/>
    <property type="match status" value="1"/>
</dbReference>
<evidence type="ECO:0000256" key="12">
    <source>
        <dbReference type="SAM" id="MobiDB-lite"/>
    </source>
</evidence>
<feature type="region of interest" description="Disordered" evidence="12">
    <location>
        <begin position="165"/>
        <end position="202"/>
    </location>
</feature>
<dbReference type="GO" id="GO:0009003">
    <property type="term" value="F:signal peptidase activity"/>
    <property type="evidence" value="ECO:0007669"/>
    <property type="project" value="UniProtKB-EC"/>
</dbReference>
<comment type="subcellular location">
    <subcellularLocation>
        <location evidence="1">Endoplasmic reticulum membrane</location>
        <topology evidence="1">Single-pass type II membrane protein</topology>
    </subcellularLocation>
</comment>
<dbReference type="GO" id="GO:0006465">
    <property type="term" value="P:signal peptide processing"/>
    <property type="evidence" value="ECO:0007669"/>
    <property type="project" value="UniProtKB-UniRule"/>
</dbReference>
<feature type="domain" description="Peptidase S26" evidence="14">
    <location>
        <begin position="20"/>
        <end position="77"/>
    </location>
</feature>
<accession>A0A853EMZ0</accession>
<dbReference type="InterPro" id="IPR019756">
    <property type="entry name" value="Pept_S26A_signal_pept_1_Ser-AS"/>
</dbReference>
<feature type="transmembrane region" description="Helical" evidence="13">
    <location>
        <begin position="12"/>
        <end position="34"/>
    </location>
</feature>
<dbReference type="InterPro" id="IPR036286">
    <property type="entry name" value="LexA/Signal_pep-like_sf"/>
</dbReference>
<keyword evidence="2" id="KW-0645">Protease</keyword>
<keyword evidence="5" id="KW-0256">Endoplasmic reticulum</keyword>
<proteinExistence type="predicted"/>
<dbReference type="Proteomes" id="UP000561011">
    <property type="component" value="Unassembled WGS sequence"/>
</dbReference>
<organism evidence="15 16">
    <name type="scientific">Sanguibacter inulinus</name>
    <dbReference type="NCBI Taxonomy" id="60922"/>
    <lineage>
        <taxon>Bacteria</taxon>
        <taxon>Bacillati</taxon>
        <taxon>Actinomycetota</taxon>
        <taxon>Actinomycetes</taxon>
        <taxon>Micrococcales</taxon>
        <taxon>Sanguibacteraceae</taxon>
        <taxon>Sanguibacter</taxon>
    </lineage>
</organism>
<evidence type="ECO:0000256" key="10">
    <source>
        <dbReference type="ARBA" id="ARBA00045533"/>
    </source>
</evidence>
<evidence type="ECO:0000256" key="3">
    <source>
        <dbReference type="ARBA" id="ARBA00022692"/>
    </source>
</evidence>
<evidence type="ECO:0000256" key="4">
    <source>
        <dbReference type="ARBA" id="ARBA00022801"/>
    </source>
</evidence>
<evidence type="ECO:0000256" key="7">
    <source>
        <dbReference type="ARBA" id="ARBA00022989"/>
    </source>
</evidence>
<feature type="transmembrane region" description="Helical" evidence="13">
    <location>
        <begin position="139"/>
        <end position="157"/>
    </location>
</feature>
<name>A0A853EMZ0_9MICO</name>
<keyword evidence="7 13" id="KW-1133">Transmembrane helix</keyword>
<dbReference type="PANTHER" id="PTHR10806:SF6">
    <property type="entry name" value="SIGNAL PEPTIDASE COMPLEX CATALYTIC SUBUNIT SEC11"/>
    <property type="match status" value="1"/>
</dbReference>
<evidence type="ECO:0000313" key="16">
    <source>
        <dbReference type="Proteomes" id="UP000561011"/>
    </source>
</evidence>
<evidence type="ECO:0000256" key="9">
    <source>
        <dbReference type="ARBA" id="ARBA00033305"/>
    </source>
</evidence>
<dbReference type="InterPro" id="IPR019533">
    <property type="entry name" value="Peptidase_S26"/>
</dbReference>
<dbReference type="NCBIfam" id="TIGR02228">
    <property type="entry name" value="sigpep_I_arch"/>
    <property type="match status" value="1"/>
</dbReference>
<evidence type="ECO:0000256" key="5">
    <source>
        <dbReference type="ARBA" id="ARBA00022824"/>
    </source>
</evidence>
<dbReference type="InterPro" id="IPR001733">
    <property type="entry name" value="Peptidase_S26B"/>
</dbReference>
<evidence type="ECO:0000256" key="6">
    <source>
        <dbReference type="ARBA" id="ARBA00022968"/>
    </source>
</evidence>
<keyword evidence="6" id="KW-0735">Signal-anchor</keyword>
<comment type="function">
    <text evidence="10">Catalytic component of the signal peptidase complex (SPC) which catalyzes the cleavage of N-terminal signal sequences from nascent proteins as they are translocated into the lumen of the endoplasmic reticulum. Specifically cleaves N-terminal signal peptides that contain a hydrophobic alpha-helix (h-region) shorter than 18-20 amino acids.</text>
</comment>
<dbReference type="EC" id="3.4.21.89" evidence="11"/>